<evidence type="ECO:0008006" key="3">
    <source>
        <dbReference type="Google" id="ProtNLM"/>
    </source>
</evidence>
<keyword evidence="2" id="KW-1185">Reference proteome</keyword>
<gene>
    <name evidence="1" type="ORF">CFD26_107682</name>
</gene>
<reference evidence="1 2" key="1">
    <citation type="submission" date="2018-08" db="EMBL/GenBank/DDBJ databases">
        <title>Draft genome sequences of two Aspergillus turcosus clinical strains isolated from bronchoalveolar lavage fluid: one azole-susceptible and the other azole-resistant.</title>
        <authorList>
            <person name="Parent-Michaud M."/>
            <person name="Dufresne P.J."/>
            <person name="Fournier E."/>
            <person name="Martineau C."/>
            <person name="Moreira S."/>
            <person name="Perkins V."/>
            <person name="De Repentigny L."/>
            <person name="Dufresne S.F."/>
        </authorList>
    </citation>
    <scope>NUCLEOTIDE SEQUENCE [LARGE SCALE GENOMIC DNA]</scope>
    <source>
        <strain evidence="1">HMR AF 1038</strain>
    </source>
</reference>
<sequence length="486" mass="56358">MDSLPTELLTIILRHLYYISHDRNAFKDLEDWWQSGGSARPYALIWLEAYTSRKQHRIARIKWVGGFLWAPYVNFALAESLCKAMEDYPRALACVLPYLYHRLYRQAFAGMFHILSRWESTCDKLMIELDLFGEHLESPRFPVPLWSWDVHDGGVAALWRAQAISHLAHLTKQDASAYPILHSVRSLSLEDSVSPKSFEIPMRPSAFFQLLSRLPNVRRVSAGESDSIPPFALAALREERQQLAHCLSLVPPSVEEFEYEIAPQREMSRTPVEDAANYLSFRGLDEVSIALRTLSMRLKVLHLSNVRINSELFWPSPEEDNVTVDTLHWPMLEDIEITDMPPYTADGKWILDDDPDIEAYMEMEDFDDGWDYDEMGFDARGLIRSDEVDKLYSAMGKAARRMPRLRFLVFKFRDETPGQVDWECLTFYRDRKTGGAELMIGTVWEYDLGEEVITAWGLEGEKAEKFRTDWMVEFDHWPPEETARPA</sequence>
<accession>A0A421D9I2</accession>
<dbReference type="OrthoDB" id="4802432at2759"/>
<protein>
    <recommendedName>
        <fullName evidence="3">F-box domain-containing protein</fullName>
    </recommendedName>
</protein>
<comment type="caution">
    <text evidence="1">The sequence shown here is derived from an EMBL/GenBank/DDBJ whole genome shotgun (WGS) entry which is preliminary data.</text>
</comment>
<dbReference type="Proteomes" id="UP000215289">
    <property type="component" value="Unassembled WGS sequence"/>
</dbReference>
<dbReference type="STRING" id="1245748.A0A421D9I2"/>
<proteinExistence type="predicted"/>
<name>A0A421D9I2_9EURO</name>
<evidence type="ECO:0000313" key="2">
    <source>
        <dbReference type="Proteomes" id="UP000215289"/>
    </source>
</evidence>
<dbReference type="EMBL" id="NIDN02000047">
    <property type="protein sequence ID" value="RLL98700.1"/>
    <property type="molecule type" value="Genomic_DNA"/>
</dbReference>
<organism evidence="1 2">
    <name type="scientific">Aspergillus turcosus</name>
    <dbReference type="NCBI Taxonomy" id="1245748"/>
    <lineage>
        <taxon>Eukaryota</taxon>
        <taxon>Fungi</taxon>
        <taxon>Dikarya</taxon>
        <taxon>Ascomycota</taxon>
        <taxon>Pezizomycotina</taxon>
        <taxon>Eurotiomycetes</taxon>
        <taxon>Eurotiomycetidae</taxon>
        <taxon>Eurotiales</taxon>
        <taxon>Aspergillaceae</taxon>
        <taxon>Aspergillus</taxon>
        <taxon>Aspergillus subgen. Fumigati</taxon>
    </lineage>
</organism>
<evidence type="ECO:0000313" key="1">
    <source>
        <dbReference type="EMBL" id="RLL98700.1"/>
    </source>
</evidence>
<dbReference type="AlphaFoldDB" id="A0A421D9I2"/>